<gene>
    <name evidence="2" type="ORF">B1R32_12030</name>
</gene>
<dbReference type="EMBL" id="NIGF01000020">
    <property type="protein sequence ID" value="PQV62857.1"/>
    <property type="molecule type" value="Genomic_DNA"/>
</dbReference>
<dbReference type="InterPro" id="IPR039568">
    <property type="entry name" value="Peptidase_MA-like_dom"/>
</dbReference>
<comment type="caution">
    <text evidence="2">The sequence shown here is derived from an EMBL/GenBank/DDBJ whole genome shotgun (WGS) entry which is preliminary data.</text>
</comment>
<dbReference type="InParanoid" id="A0A2S8SPY2"/>
<name>A0A2S8SPY2_9BACT</name>
<feature type="domain" description="Peptidase MA-like" evidence="1">
    <location>
        <begin position="581"/>
        <end position="704"/>
    </location>
</feature>
<accession>A0A2S8SPY2</accession>
<protein>
    <submittedName>
        <fullName evidence="2">Peptidase MA superfamily protein</fullName>
    </submittedName>
</protein>
<organism evidence="2 3">
    <name type="scientific">Abditibacterium utsteinense</name>
    <dbReference type="NCBI Taxonomy" id="1960156"/>
    <lineage>
        <taxon>Bacteria</taxon>
        <taxon>Pseudomonadati</taxon>
        <taxon>Abditibacteriota</taxon>
        <taxon>Abditibacteriia</taxon>
        <taxon>Abditibacteriales</taxon>
        <taxon>Abditibacteriaceae</taxon>
        <taxon>Abditibacterium</taxon>
    </lineage>
</organism>
<dbReference type="Proteomes" id="UP000237684">
    <property type="component" value="Unassembled WGS sequence"/>
</dbReference>
<evidence type="ECO:0000313" key="2">
    <source>
        <dbReference type="EMBL" id="PQV62857.1"/>
    </source>
</evidence>
<dbReference type="AlphaFoldDB" id="A0A2S8SPY2"/>
<evidence type="ECO:0000259" key="1">
    <source>
        <dbReference type="Pfam" id="PF13485"/>
    </source>
</evidence>
<reference evidence="2 3" key="1">
    <citation type="journal article" date="2018" name="Syst. Appl. Microbiol.">
        <title>Abditibacterium utsteinense sp. nov., the first cultivated member of candidate phylum FBP, isolated from ice-free Antarctic soil samples.</title>
        <authorList>
            <person name="Tahon G."/>
            <person name="Tytgat B."/>
            <person name="Lebbe L."/>
            <person name="Carlier A."/>
            <person name="Willems A."/>
        </authorList>
    </citation>
    <scope>NUCLEOTIDE SEQUENCE [LARGE SCALE GENOMIC DNA]</scope>
    <source>
        <strain evidence="2 3">LMG 29911</strain>
    </source>
</reference>
<keyword evidence="3" id="KW-1185">Reference proteome</keyword>
<proteinExistence type="predicted"/>
<dbReference type="Pfam" id="PF13485">
    <property type="entry name" value="Peptidase_MA_2"/>
    <property type="match status" value="1"/>
</dbReference>
<evidence type="ECO:0000313" key="3">
    <source>
        <dbReference type="Proteomes" id="UP000237684"/>
    </source>
</evidence>
<sequence>MWIPFIFCGIALFFGATLNGTACRWHLHAVDSSPQTNSFRFRMNSAPVPFPTFLPRDFFARFFIACALLLGVATARAQSEFEAAPPITNASGVELQAVKSTLDGLERAALNRDATALTFFGASVPADDAPLRLSDRLTHLAVTPNGALARQVFTLSIERQPAVILASGAQELFLSRSADGSFALGRRFAAPSDALGEMQKVAAEQWNNQAQNTEENAGSAVLDLVASRVGGRWISLRSQTWNGELAAAPITTATSDSARAFLLSRMKSAPLGRALTAHFLLQKGDANWFGVGAEFNEARRLPRAADSAASLWRARISSDSYTSPASHRDFGLTLTAVGLWNEAADELQKAELLQPGIVNASKLKEADANRVGDPENIVQKQRKAEESIGYGRDHPDYLISALAREQQNTPSVLGALRLALEYSRLAEEERAAAWGKQAQLLLARGTVAPRDAAWVQLLNDHLRERQKLAGVKPSNILRSKLFTVRVWPGDTRATALLASLEEAQHTVYADFGIPMGNTEVILWRDQSQFARYTTQFSEQGGSEFVAALTLTKLVSTQSGPLVLGEEINTFSQPRDGDAIFGTIAHEYGHVAVRQLSKGRLVPVWFNEGIATSVEGGYEGYLGRVRRAANADMLLPMRELLDWDVDGERAFLAYSQANSIVDFMVKNWGKTGVLDILRRIGRDTPPDDAFRSVLGVSQNQLWEKWVDAGIQ</sequence>